<evidence type="ECO:0000259" key="3">
    <source>
        <dbReference type="Pfam" id="PF00588"/>
    </source>
</evidence>
<dbReference type="PANTHER" id="PTHR46429">
    <property type="entry name" value="23S RRNA (GUANOSINE-2'-O-)-METHYLTRANSFERASE RLMB"/>
    <property type="match status" value="1"/>
</dbReference>
<dbReference type="KEGG" id="smas:HUE87_00595"/>
<keyword evidence="5" id="KW-1185">Reference proteome</keyword>
<dbReference type="InterPro" id="IPR001537">
    <property type="entry name" value="SpoU_MeTrfase"/>
</dbReference>
<evidence type="ECO:0000313" key="5">
    <source>
        <dbReference type="Proteomes" id="UP000593836"/>
    </source>
</evidence>
<dbReference type="Gene3D" id="3.40.1280.10">
    <property type="match status" value="1"/>
</dbReference>
<gene>
    <name evidence="4" type="ORF">HUE87_00595</name>
</gene>
<dbReference type="InterPro" id="IPR029028">
    <property type="entry name" value="Alpha/beta_knot_MTases"/>
</dbReference>
<keyword evidence="2 4" id="KW-0808">Transferase</keyword>
<evidence type="ECO:0000256" key="2">
    <source>
        <dbReference type="ARBA" id="ARBA00022679"/>
    </source>
</evidence>
<dbReference type="EMBL" id="CP054493">
    <property type="protein sequence ID" value="QOY54781.1"/>
    <property type="molecule type" value="Genomic_DNA"/>
</dbReference>
<dbReference type="Proteomes" id="UP000593836">
    <property type="component" value="Chromosome"/>
</dbReference>
<dbReference type="GO" id="GO:0008173">
    <property type="term" value="F:RNA methyltransferase activity"/>
    <property type="evidence" value="ECO:0007669"/>
    <property type="project" value="InterPro"/>
</dbReference>
<accession>A0A7S7M0G4</accession>
<evidence type="ECO:0000313" key="4">
    <source>
        <dbReference type="EMBL" id="QOY54781.1"/>
    </source>
</evidence>
<dbReference type="RefSeq" id="WP_194366825.1">
    <property type="nucleotide sequence ID" value="NZ_CP054493.1"/>
</dbReference>
<evidence type="ECO:0000256" key="1">
    <source>
        <dbReference type="ARBA" id="ARBA00022603"/>
    </source>
</evidence>
<feature type="domain" description="tRNA/rRNA methyltransferase SpoU type" evidence="3">
    <location>
        <begin position="116"/>
        <end position="256"/>
    </location>
</feature>
<dbReference type="InterPro" id="IPR029026">
    <property type="entry name" value="tRNA_m1G_MTases_N"/>
</dbReference>
<organism evidence="4 5">
    <name type="scientific">Candidatus Sulfurimonas marisnigri</name>
    <dbReference type="NCBI Taxonomy" id="2740405"/>
    <lineage>
        <taxon>Bacteria</taxon>
        <taxon>Pseudomonadati</taxon>
        <taxon>Campylobacterota</taxon>
        <taxon>Epsilonproteobacteria</taxon>
        <taxon>Campylobacterales</taxon>
        <taxon>Sulfurimonadaceae</taxon>
        <taxon>Sulfurimonas</taxon>
    </lineage>
</organism>
<proteinExistence type="predicted"/>
<dbReference type="GO" id="GO:0006396">
    <property type="term" value="P:RNA processing"/>
    <property type="evidence" value="ECO:0007669"/>
    <property type="project" value="InterPro"/>
</dbReference>
<dbReference type="GO" id="GO:0005829">
    <property type="term" value="C:cytosol"/>
    <property type="evidence" value="ECO:0007669"/>
    <property type="project" value="TreeGrafter"/>
</dbReference>
<dbReference type="Pfam" id="PF00588">
    <property type="entry name" value="SpoU_methylase"/>
    <property type="match status" value="1"/>
</dbReference>
<keyword evidence="1 4" id="KW-0489">Methyltransferase</keyword>
<dbReference type="GO" id="GO:0003723">
    <property type="term" value="F:RNA binding"/>
    <property type="evidence" value="ECO:0007669"/>
    <property type="project" value="InterPro"/>
</dbReference>
<dbReference type="CDD" id="cd18095">
    <property type="entry name" value="SpoU-like_rRNA-MTase"/>
    <property type="match status" value="1"/>
</dbReference>
<dbReference type="InterPro" id="IPR004441">
    <property type="entry name" value="rRNA_MeTrfase_TrmH"/>
</dbReference>
<dbReference type="PANTHER" id="PTHR46429:SF1">
    <property type="entry name" value="23S RRNA (GUANOSINE-2'-O-)-METHYLTRANSFERASE RLMB"/>
    <property type="match status" value="1"/>
</dbReference>
<name>A0A7S7M0G4_9BACT</name>
<protein>
    <submittedName>
        <fullName evidence="4">RNA methyltransferase</fullName>
    </submittedName>
</protein>
<dbReference type="SUPFAM" id="SSF75217">
    <property type="entry name" value="alpha/beta knot"/>
    <property type="match status" value="1"/>
</dbReference>
<dbReference type="AlphaFoldDB" id="A0A7S7M0G4"/>
<reference evidence="4 5" key="1">
    <citation type="submission" date="2020-05" db="EMBL/GenBank/DDBJ databases">
        <title>Sulfurimonas marisnigri, sp. nov., and Sulfurimonas baltica, sp. nov., manganese oxide reducing chemolithoautotrophs of the class Epsilonproteobacteria isolated from the pelagic redoxclines of the Black and Baltic Seas and emended description of the genus Sulfurimonas.</title>
        <authorList>
            <person name="Henkel J.V."/>
            <person name="Laudan C."/>
            <person name="Werner J."/>
            <person name="Neu T."/>
            <person name="Plewe S."/>
            <person name="Sproer C."/>
            <person name="Bunk B."/>
            <person name="Schulz-Vogt H.N."/>
        </authorList>
    </citation>
    <scope>NUCLEOTIDE SEQUENCE [LARGE SCALE GENOMIC DNA]</scope>
    <source>
        <strain evidence="4 5">SoZ1</strain>
    </source>
</reference>
<sequence length="265" mass="30073">MDKIKLIAINDSNRESLEIYHKLRENAFTKDNSFIADSPKVVNILLKTEIEVKSILATQEYYDEFEELISLKKIPKLFVIKKEEMEKIIGHKIHHNCMMHGIRPDDTSLENMGQNIIMLDEITSTENVGSIARSAAALGVTSYMLPKQAPHPYSRRALRVSMGHISKLHVHIYDDIFSALNSLKADGYKIFGAEVTENSTSLKDVKIPKKWVLLMGHEGKGLSEEVIEMCDEIVEIEMMDDVRSFNVGIAASILMYQFKNSTNLI</sequence>
<dbReference type="GO" id="GO:0032259">
    <property type="term" value="P:methylation"/>
    <property type="evidence" value="ECO:0007669"/>
    <property type="project" value="UniProtKB-KW"/>
</dbReference>